<evidence type="ECO:0008006" key="4">
    <source>
        <dbReference type="Google" id="ProtNLM"/>
    </source>
</evidence>
<organism evidence="2 3">
    <name type="scientific">Haloactinospora alba</name>
    <dbReference type="NCBI Taxonomy" id="405555"/>
    <lineage>
        <taxon>Bacteria</taxon>
        <taxon>Bacillati</taxon>
        <taxon>Actinomycetota</taxon>
        <taxon>Actinomycetes</taxon>
        <taxon>Streptosporangiales</taxon>
        <taxon>Nocardiopsidaceae</taxon>
        <taxon>Haloactinospora</taxon>
    </lineage>
</organism>
<comment type="caution">
    <text evidence="2">The sequence shown here is derived from an EMBL/GenBank/DDBJ whole genome shotgun (WGS) entry which is preliminary data.</text>
</comment>
<dbReference type="Proteomes" id="UP000317422">
    <property type="component" value="Unassembled WGS sequence"/>
</dbReference>
<accession>A0A543N2N0</accession>
<dbReference type="OrthoDB" id="5182475at2"/>
<name>A0A543N2N0_9ACTN</name>
<reference evidence="2 3" key="1">
    <citation type="submission" date="2019-06" db="EMBL/GenBank/DDBJ databases">
        <title>Sequencing the genomes of 1000 actinobacteria strains.</title>
        <authorList>
            <person name="Klenk H.-P."/>
        </authorList>
    </citation>
    <scope>NUCLEOTIDE SEQUENCE [LARGE SCALE GENOMIC DNA]</scope>
    <source>
        <strain evidence="2 3">DSM 45015</strain>
    </source>
</reference>
<sequence>MNVRIEWNGLTLGGDPYRVTELDGWDDLPGIDAGEVDRPSRHGAWPGRPLAQSRTVTATGLIRAPRSDIGPMVRKLRAATAIAEDAELSPLTVTMLGEALTAHARVSQRTISHGKRSPLGHVSYTLQWTCPDPLRYVPTPTEVIIPPGANRTAPQQGDTPTRPRIRIHGPCDIPELTCAGRRLAFVVVLGSGEWLDIDCHEGTAYRDNGADALSTLADGSVPPQAWTVPPGYNPVAFTATNPDGPARAVVSYHHAHM</sequence>
<dbReference type="AlphaFoldDB" id="A0A543N2N0"/>
<keyword evidence="3" id="KW-1185">Reference proteome</keyword>
<proteinExistence type="predicted"/>
<evidence type="ECO:0000313" key="3">
    <source>
        <dbReference type="Proteomes" id="UP000317422"/>
    </source>
</evidence>
<protein>
    <recommendedName>
        <fullName evidence="4">Tail protein</fullName>
    </recommendedName>
</protein>
<evidence type="ECO:0000313" key="2">
    <source>
        <dbReference type="EMBL" id="TQN26087.1"/>
    </source>
</evidence>
<evidence type="ECO:0000256" key="1">
    <source>
        <dbReference type="SAM" id="MobiDB-lite"/>
    </source>
</evidence>
<feature type="region of interest" description="Disordered" evidence="1">
    <location>
        <begin position="145"/>
        <end position="164"/>
    </location>
</feature>
<dbReference type="EMBL" id="VFQC01000004">
    <property type="protein sequence ID" value="TQN26087.1"/>
    <property type="molecule type" value="Genomic_DNA"/>
</dbReference>
<dbReference type="RefSeq" id="WP_141926320.1">
    <property type="nucleotide sequence ID" value="NZ_VFQC01000004.1"/>
</dbReference>
<gene>
    <name evidence="2" type="ORF">FHX37_4625</name>
</gene>